<gene>
    <name evidence="2" type="ORF">BDV96DRAFT_626933</name>
</gene>
<protein>
    <recommendedName>
        <fullName evidence="1">DUF7730 domain-containing protein</fullName>
    </recommendedName>
</protein>
<feature type="domain" description="DUF7730" evidence="1">
    <location>
        <begin position="89"/>
        <end position="201"/>
    </location>
</feature>
<evidence type="ECO:0000313" key="2">
    <source>
        <dbReference type="EMBL" id="KAF2123197.1"/>
    </source>
</evidence>
<sequence length="254" mass="29398">MHEGLELVFLDAHDWPERKEDVVIMKVDPSAFMRAKHIQGEYRGNTIGCSLSKPPRHERSERAVDHTRPYQSYDVREEDANAIATRNATESPFLMLPPEIRIQIYNLFLGGHVIHVSSTVRRSISGRIGQERAFSRDRELHFTSPKRDVKPSCWSRLGHIFSAHATNLAAPPKTIPLFLICRQITTEALDIFHTENIFELQMPYFTYPGSDRVLSAAQHRYTIQPQPDLHLIFTLLRRIYMSLNTLEDFRNPVH</sequence>
<dbReference type="InterPro" id="IPR056632">
    <property type="entry name" value="DUF7730"/>
</dbReference>
<keyword evidence="3" id="KW-1185">Reference proteome</keyword>
<dbReference type="OrthoDB" id="5413827at2759"/>
<dbReference type="Proteomes" id="UP000799770">
    <property type="component" value="Unassembled WGS sequence"/>
</dbReference>
<dbReference type="AlphaFoldDB" id="A0A6A5ZWQ5"/>
<name>A0A6A5ZWQ5_9PLEO</name>
<organism evidence="2 3">
    <name type="scientific">Lophiotrema nucula</name>
    <dbReference type="NCBI Taxonomy" id="690887"/>
    <lineage>
        <taxon>Eukaryota</taxon>
        <taxon>Fungi</taxon>
        <taxon>Dikarya</taxon>
        <taxon>Ascomycota</taxon>
        <taxon>Pezizomycotina</taxon>
        <taxon>Dothideomycetes</taxon>
        <taxon>Pleosporomycetidae</taxon>
        <taxon>Pleosporales</taxon>
        <taxon>Lophiotremataceae</taxon>
        <taxon>Lophiotrema</taxon>
    </lineage>
</organism>
<accession>A0A6A5ZWQ5</accession>
<dbReference type="PANTHER" id="PTHR38790">
    <property type="entry name" value="2EXR DOMAIN-CONTAINING PROTEIN-RELATED"/>
    <property type="match status" value="1"/>
</dbReference>
<dbReference type="EMBL" id="ML977310">
    <property type="protein sequence ID" value="KAF2123197.1"/>
    <property type="molecule type" value="Genomic_DNA"/>
</dbReference>
<proteinExistence type="predicted"/>
<evidence type="ECO:0000259" key="1">
    <source>
        <dbReference type="Pfam" id="PF24864"/>
    </source>
</evidence>
<evidence type="ECO:0000313" key="3">
    <source>
        <dbReference type="Proteomes" id="UP000799770"/>
    </source>
</evidence>
<reference evidence="2" key="1">
    <citation type="journal article" date="2020" name="Stud. Mycol.">
        <title>101 Dothideomycetes genomes: a test case for predicting lifestyles and emergence of pathogens.</title>
        <authorList>
            <person name="Haridas S."/>
            <person name="Albert R."/>
            <person name="Binder M."/>
            <person name="Bloem J."/>
            <person name="Labutti K."/>
            <person name="Salamov A."/>
            <person name="Andreopoulos B."/>
            <person name="Baker S."/>
            <person name="Barry K."/>
            <person name="Bills G."/>
            <person name="Bluhm B."/>
            <person name="Cannon C."/>
            <person name="Castanera R."/>
            <person name="Culley D."/>
            <person name="Daum C."/>
            <person name="Ezra D."/>
            <person name="Gonzalez J."/>
            <person name="Henrissat B."/>
            <person name="Kuo A."/>
            <person name="Liang C."/>
            <person name="Lipzen A."/>
            <person name="Lutzoni F."/>
            <person name="Magnuson J."/>
            <person name="Mondo S."/>
            <person name="Nolan M."/>
            <person name="Ohm R."/>
            <person name="Pangilinan J."/>
            <person name="Park H.-J."/>
            <person name="Ramirez L."/>
            <person name="Alfaro M."/>
            <person name="Sun H."/>
            <person name="Tritt A."/>
            <person name="Yoshinaga Y."/>
            <person name="Zwiers L.-H."/>
            <person name="Turgeon B."/>
            <person name="Goodwin S."/>
            <person name="Spatafora J."/>
            <person name="Crous P."/>
            <person name="Grigoriev I."/>
        </authorList>
    </citation>
    <scope>NUCLEOTIDE SEQUENCE</scope>
    <source>
        <strain evidence="2">CBS 627.86</strain>
    </source>
</reference>
<dbReference type="Pfam" id="PF24864">
    <property type="entry name" value="DUF7730"/>
    <property type="match status" value="1"/>
</dbReference>